<organism evidence="1 2">
    <name type="scientific">Mythimna loreyi</name>
    <dbReference type="NCBI Taxonomy" id="667449"/>
    <lineage>
        <taxon>Eukaryota</taxon>
        <taxon>Metazoa</taxon>
        <taxon>Ecdysozoa</taxon>
        <taxon>Arthropoda</taxon>
        <taxon>Hexapoda</taxon>
        <taxon>Insecta</taxon>
        <taxon>Pterygota</taxon>
        <taxon>Neoptera</taxon>
        <taxon>Endopterygota</taxon>
        <taxon>Lepidoptera</taxon>
        <taxon>Glossata</taxon>
        <taxon>Ditrysia</taxon>
        <taxon>Noctuoidea</taxon>
        <taxon>Noctuidae</taxon>
        <taxon>Noctuinae</taxon>
        <taxon>Hadenini</taxon>
        <taxon>Mythimna</taxon>
    </lineage>
</organism>
<protein>
    <submittedName>
        <fullName evidence="1">Uncharacterized protein</fullName>
    </submittedName>
</protein>
<name>A0ACC2Q832_9NEOP</name>
<accession>A0ACC2Q832</accession>
<keyword evidence="2" id="KW-1185">Reference proteome</keyword>
<sequence>MFKFHQSPLLRQYAVVIVVNLSVLCTGVGLAWPSPMLVKLSNATQTVLPRPITAEEGSWIVSIGFLTAIAANIFIGVVLIDRLGRKLCLLLVCLPKFVAGFVFIYANEVWMILLGRALVGIADAGIFVLLPMYASEIASKDIRGSLGTILQIMCSFGIVTMLSMGPFISYNMVNMIYTGFIIFTTIPLLFLPDGPYSLYSRGHKAESLKVLTFLRGSETLANEEMKEYEMGSANNNVEISRKDILTNKLFLKSLFLVLVLGFGVQFVGFNAVTFYLQTVLESTQTSVRPEIASVTIGLIQLFASFCTTLVTDRFGRKPILTITCVGMGLGMLGLGLFFKLKHDEETVTGFLNYLPLISLILVVYCYSAGLGSLIWVLSAELFDDRSRGMGMSVNMITTTAFVFLTTKYFAIVSLAIGPATTYWIFSVNCILLCLFIMFCIPETKGRSFAEIQNVLRGEKEENNTSC</sequence>
<evidence type="ECO:0000313" key="2">
    <source>
        <dbReference type="Proteomes" id="UP001231649"/>
    </source>
</evidence>
<dbReference type="EMBL" id="CM056800">
    <property type="protein sequence ID" value="KAJ8709788.1"/>
    <property type="molecule type" value="Genomic_DNA"/>
</dbReference>
<dbReference type="Proteomes" id="UP001231649">
    <property type="component" value="Chromosome 24"/>
</dbReference>
<proteinExistence type="predicted"/>
<comment type="caution">
    <text evidence="1">The sequence shown here is derived from an EMBL/GenBank/DDBJ whole genome shotgun (WGS) entry which is preliminary data.</text>
</comment>
<evidence type="ECO:0000313" key="1">
    <source>
        <dbReference type="EMBL" id="KAJ8709788.1"/>
    </source>
</evidence>
<gene>
    <name evidence="1" type="ORF">PYW08_009792</name>
</gene>
<reference evidence="1" key="1">
    <citation type="submission" date="2023-03" db="EMBL/GenBank/DDBJ databases">
        <title>Chromosome-level genomes of two armyworms, Mythimna separata and Mythimna loreyi, provide insights into the biosynthesis and reception of sex pheromones.</title>
        <authorList>
            <person name="Zhao H."/>
        </authorList>
    </citation>
    <scope>NUCLEOTIDE SEQUENCE</scope>
    <source>
        <strain evidence="1">BeijingLab</strain>
    </source>
</reference>